<comment type="caution">
    <text evidence="2">The sequence shown here is derived from an EMBL/GenBank/DDBJ whole genome shotgun (WGS) entry which is preliminary data.</text>
</comment>
<gene>
    <name evidence="2" type="ORF">FMM06_01455</name>
</gene>
<organism evidence="2 3">
    <name type="scientific">Glacieibacterium frigidum</name>
    <dbReference type="NCBI Taxonomy" id="2593303"/>
    <lineage>
        <taxon>Bacteria</taxon>
        <taxon>Pseudomonadati</taxon>
        <taxon>Pseudomonadota</taxon>
        <taxon>Alphaproteobacteria</taxon>
        <taxon>Sphingomonadales</taxon>
        <taxon>Sphingosinicellaceae</taxon>
        <taxon>Glacieibacterium</taxon>
    </lineage>
</organism>
<evidence type="ECO:0000313" key="3">
    <source>
        <dbReference type="Proteomes" id="UP000317894"/>
    </source>
</evidence>
<dbReference type="Gene3D" id="1.20.5.340">
    <property type="match status" value="1"/>
</dbReference>
<dbReference type="RefSeq" id="WP_143554447.1">
    <property type="nucleotide sequence ID" value="NZ_VJWA01000001.1"/>
</dbReference>
<keyword evidence="1" id="KW-0812">Transmembrane</keyword>
<accession>A0A552UFA5</accession>
<keyword evidence="1" id="KW-1133">Transmembrane helix</keyword>
<keyword evidence="1" id="KW-0472">Membrane</keyword>
<protein>
    <submittedName>
        <fullName evidence="2">Uncharacterized protein</fullName>
    </submittedName>
</protein>
<proteinExistence type="predicted"/>
<sequence>MDASEEPADATERLRARLAGKPIAMTPPPRRGVVPWVLAAALFTFALGLIANPWFERNIRSQIPGFADVETSTGVDPAVVAALDARLRAVEARAPQQLVAPVAAPQSNERVAALEARLEGLERTSDAGTARIDTLTGSVAALTGRVDANAGQTVLTLQAARVDADRAQGALSVLAARRAIEAGRWTPGLATPLRALFADTQGPQVEAVVALGSAPVTPATLRAGLARLRGTAPAPDAGWWGRFTAGLASVVEVRERSNARADDPMARADAALAAGDVASAVAAVERLPRGPGTTAWLASARRLQTGWRALAVLEEAALTLRPVAALPLPLPLP</sequence>
<keyword evidence="3" id="KW-1185">Reference proteome</keyword>
<reference evidence="2 3" key="1">
    <citation type="submission" date="2019-07" db="EMBL/GenBank/DDBJ databases">
        <title>Novel species isolated from glacier.</title>
        <authorList>
            <person name="Liu Q."/>
            <person name="Xin Y.-H."/>
        </authorList>
    </citation>
    <scope>NUCLEOTIDE SEQUENCE [LARGE SCALE GENOMIC DNA]</scope>
    <source>
        <strain evidence="2 3">LB1R16</strain>
    </source>
</reference>
<name>A0A552UFA5_9SPHN</name>
<dbReference type="Proteomes" id="UP000317894">
    <property type="component" value="Unassembled WGS sequence"/>
</dbReference>
<feature type="transmembrane region" description="Helical" evidence="1">
    <location>
        <begin position="33"/>
        <end position="55"/>
    </location>
</feature>
<evidence type="ECO:0000313" key="2">
    <source>
        <dbReference type="EMBL" id="TRW16903.1"/>
    </source>
</evidence>
<evidence type="ECO:0000256" key="1">
    <source>
        <dbReference type="SAM" id="Phobius"/>
    </source>
</evidence>
<dbReference type="AlphaFoldDB" id="A0A552UFA5"/>
<dbReference type="OrthoDB" id="7432270at2"/>
<dbReference type="EMBL" id="VJWA01000001">
    <property type="protein sequence ID" value="TRW16903.1"/>
    <property type="molecule type" value="Genomic_DNA"/>
</dbReference>